<dbReference type="InterPro" id="IPR012812">
    <property type="entry name" value="Osmo_MPG_synth"/>
</dbReference>
<dbReference type="GO" id="GO:0050504">
    <property type="term" value="F:mannosyl-3-phosphoglycerate synthase activity"/>
    <property type="evidence" value="ECO:0007669"/>
    <property type="project" value="InterPro"/>
</dbReference>
<dbReference type="AlphaFoldDB" id="A0AAI8VWK9"/>
<proteinExistence type="predicted"/>
<dbReference type="EMBL" id="CAUWAG010000018">
    <property type="protein sequence ID" value="CAJ2512085.1"/>
    <property type="molecule type" value="Genomic_DNA"/>
</dbReference>
<name>A0AAI8VWK9_9PEZI</name>
<reference evidence="1" key="1">
    <citation type="submission" date="2023-10" db="EMBL/GenBank/DDBJ databases">
        <authorList>
            <person name="Hackl T."/>
        </authorList>
    </citation>
    <scope>NUCLEOTIDE SEQUENCE</scope>
</reference>
<dbReference type="GO" id="GO:0051479">
    <property type="term" value="P:mannosylglycerate biosynthetic process"/>
    <property type="evidence" value="ECO:0007669"/>
    <property type="project" value="InterPro"/>
</dbReference>
<dbReference type="NCBIfam" id="TIGR02460">
    <property type="entry name" value="osmo_MPGsynth"/>
    <property type="match status" value="1"/>
</dbReference>
<evidence type="ECO:0000313" key="2">
    <source>
        <dbReference type="Proteomes" id="UP001295740"/>
    </source>
</evidence>
<dbReference type="Gene3D" id="3.90.550.10">
    <property type="entry name" value="Spore Coat Polysaccharide Biosynthesis Protein SpsA, Chain A"/>
    <property type="match status" value="1"/>
</dbReference>
<dbReference type="InterPro" id="IPR029044">
    <property type="entry name" value="Nucleotide-diphossugar_trans"/>
</dbReference>
<dbReference type="Pfam" id="PF09488">
    <property type="entry name" value="Osmo_MPGsynth"/>
    <property type="match status" value="1"/>
</dbReference>
<gene>
    <name evidence="1" type="ORF">KHLLAP_LOCUS12553</name>
</gene>
<dbReference type="GO" id="GO:0005737">
    <property type="term" value="C:cytoplasm"/>
    <property type="evidence" value="ECO:0007669"/>
    <property type="project" value="InterPro"/>
</dbReference>
<protein>
    <submittedName>
        <fullName evidence="1">Uu.00g077100.m01.CDS01</fullName>
    </submittedName>
</protein>
<comment type="caution">
    <text evidence="1">The sequence shown here is derived from an EMBL/GenBank/DDBJ whole genome shotgun (WGS) entry which is preliminary data.</text>
</comment>
<evidence type="ECO:0000313" key="1">
    <source>
        <dbReference type="EMBL" id="CAJ2512085.1"/>
    </source>
</evidence>
<sequence length="490" mass="53973">MRLGVRPRAEQFGNVQINELLRVIELDSGPSSPANGDIVVAREALTSIETQMAIVIPCMNEDYRTIEGVLLGIPHDCLVILVSNSSRSPVDRYEAEVRLLDKFCADAQRYAIALHQNDGGAAAAFEAAGMPDLVCLEDGQRKIRKGKGEAMIMGIALCQIAKKKWYVCLIITPLDALTLCANIGFIDADNYVPGSVHEYCKVFAAGLYAAVSPRSMVRIAWNSKPKVRNNRLFFDKKGRSSKVVNEWLNRLLQERTGFGTDLIQTGNAGEHAFSMRLGLELRFATGYAIEPYEIINILEKFSGAKLEHQSVAHNSGAGSAAASSSPGLVQIFQTETQNPHFHDASKGEDHVLKMQMQGLNAIYHSPLINEPLRAELRKYMMEQGELHEGEEPTRERVYPPVGSLDFEDLAVRLSAEAASLRQVDGRGTEANATFAFRQGQNNGQNLGQQIPALPAPVIAAHLAAHQQRQRMAQIALQQRIAQQQQQQHDA</sequence>
<organism evidence="1 2">
    <name type="scientific">Anthostomella pinea</name>
    <dbReference type="NCBI Taxonomy" id="933095"/>
    <lineage>
        <taxon>Eukaryota</taxon>
        <taxon>Fungi</taxon>
        <taxon>Dikarya</taxon>
        <taxon>Ascomycota</taxon>
        <taxon>Pezizomycotina</taxon>
        <taxon>Sordariomycetes</taxon>
        <taxon>Xylariomycetidae</taxon>
        <taxon>Xylariales</taxon>
        <taxon>Xylariaceae</taxon>
        <taxon>Anthostomella</taxon>
    </lineage>
</organism>
<accession>A0AAI8VWK9</accession>
<dbReference type="Proteomes" id="UP001295740">
    <property type="component" value="Unassembled WGS sequence"/>
</dbReference>
<keyword evidence="2" id="KW-1185">Reference proteome</keyword>